<comment type="caution">
    <text evidence="2">Lacks conserved residue(s) required for the propagation of feature annotation.</text>
</comment>
<dbReference type="PANTHER" id="PTHR33236:SF11">
    <property type="entry name" value="CUB DOMAIN-CONTAINING PROTEIN"/>
    <property type="match status" value="1"/>
</dbReference>
<dbReference type="SUPFAM" id="SSF49854">
    <property type="entry name" value="Spermadhesin, CUB domain"/>
    <property type="match status" value="2"/>
</dbReference>
<dbReference type="STRING" id="418985.A0A1V9XFR6"/>
<sequence>MIIQFLVQASLAGAFFVPWTTSHLQLSQPIRAQLSLMTGVPLRFRSSRHPKKFHHHIATFEDNPRYTQVPYVITHSAFTGLDHSSPQPNVNLTKDLAESRKYWFPLFSIIRFENGRCTGPAGQQGVCGSLRDCLRRGGSAFRSCAAGHGVCCFLSVSCGSTVVANNSYFASPSYQGGETQPIGSSCSLTINRAPGACQMPHGSYVCIIEKVRLDFIDFDLTSSDVGSCLNESFTVREQNINSKVPVICGKNNGQHMYIDVDMTPGPLRLDVRTQAMRNARWNIRITQVPCSRRAPANCLQYYTGLHGNFSSFNYYNAEGIPSQQGYMNNLDYTICIRRDAGYCSTAFFVNDLSPFVIQNVNPDSTPTTLETEAGLGVTECPQDYLLIGGARYCGTRLNPDMGTTNPRENAPVVDASSGPVSVRFVSDQTLNARGFEMNYRQNPC</sequence>
<dbReference type="AlphaFoldDB" id="A0A1V9XFR6"/>
<dbReference type="EMBL" id="MNPL01012316">
    <property type="protein sequence ID" value="OQR72208.1"/>
    <property type="molecule type" value="Genomic_DNA"/>
</dbReference>
<keyword evidence="5" id="KW-1185">Reference proteome</keyword>
<protein>
    <recommendedName>
        <fullName evidence="3">CUB domain-containing protein</fullName>
    </recommendedName>
</protein>
<dbReference type="Gene3D" id="2.60.120.290">
    <property type="entry name" value="Spermadhesin, CUB domain"/>
    <property type="match status" value="2"/>
</dbReference>
<gene>
    <name evidence="4" type="ORF">BIW11_10532</name>
</gene>
<dbReference type="OrthoDB" id="6479909at2759"/>
<dbReference type="Pfam" id="PF26080">
    <property type="entry name" value="CUB_animal"/>
    <property type="match status" value="1"/>
</dbReference>
<dbReference type="InterPro" id="IPR035914">
    <property type="entry name" value="Sperma_CUB_dom_sf"/>
</dbReference>
<feature type="domain" description="CUB" evidence="3">
    <location>
        <begin position="298"/>
        <end position="442"/>
    </location>
</feature>
<dbReference type="InterPro" id="IPR058698">
    <property type="entry name" value="CUB_metazoa"/>
</dbReference>
<proteinExistence type="predicted"/>
<keyword evidence="1" id="KW-1015">Disulfide bond</keyword>
<dbReference type="InParanoid" id="A0A1V9XFR6"/>
<evidence type="ECO:0000256" key="2">
    <source>
        <dbReference type="PROSITE-ProRule" id="PRU00059"/>
    </source>
</evidence>
<dbReference type="Proteomes" id="UP000192247">
    <property type="component" value="Unassembled WGS sequence"/>
</dbReference>
<evidence type="ECO:0000313" key="5">
    <source>
        <dbReference type="Proteomes" id="UP000192247"/>
    </source>
</evidence>
<organism evidence="4 5">
    <name type="scientific">Tropilaelaps mercedesae</name>
    <dbReference type="NCBI Taxonomy" id="418985"/>
    <lineage>
        <taxon>Eukaryota</taxon>
        <taxon>Metazoa</taxon>
        <taxon>Ecdysozoa</taxon>
        <taxon>Arthropoda</taxon>
        <taxon>Chelicerata</taxon>
        <taxon>Arachnida</taxon>
        <taxon>Acari</taxon>
        <taxon>Parasitiformes</taxon>
        <taxon>Mesostigmata</taxon>
        <taxon>Gamasina</taxon>
        <taxon>Dermanyssoidea</taxon>
        <taxon>Laelapidae</taxon>
        <taxon>Tropilaelaps</taxon>
    </lineage>
</organism>
<name>A0A1V9XFR6_9ACAR</name>
<evidence type="ECO:0000256" key="1">
    <source>
        <dbReference type="ARBA" id="ARBA00023157"/>
    </source>
</evidence>
<comment type="caution">
    <text evidence="4">The sequence shown here is derived from an EMBL/GenBank/DDBJ whole genome shotgun (WGS) entry which is preliminary data.</text>
</comment>
<accession>A0A1V9XFR6</accession>
<evidence type="ECO:0000313" key="4">
    <source>
        <dbReference type="EMBL" id="OQR72208.1"/>
    </source>
</evidence>
<feature type="domain" description="CUB" evidence="3">
    <location>
        <begin position="158"/>
        <end position="250"/>
    </location>
</feature>
<dbReference type="PANTHER" id="PTHR33236">
    <property type="entry name" value="INTRAFLAGELLAR TRANSPORT PROTEIN 122 FAMILY PROTEIN-RELATED"/>
    <property type="match status" value="1"/>
</dbReference>
<dbReference type="PROSITE" id="PS01180">
    <property type="entry name" value="CUB"/>
    <property type="match status" value="2"/>
</dbReference>
<dbReference type="InterPro" id="IPR000859">
    <property type="entry name" value="CUB_dom"/>
</dbReference>
<reference evidence="4 5" key="1">
    <citation type="journal article" date="2017" name="Gigascience">
        <title>Draft genome of the honey bee ectoparasitic mite, Tropilaelaps mercedesae, is shaped by the parasitic life history.</title>
        <authorList>
            <person name="Dong X."/>
            <person name="Armstrong S.D."/>
            <person name="Xia D."/>
            <person name="Makepeace B.L."/>
            <person name="Darby A.C."/>
            <person name="Kadowaki T."/>
        </authorList>
    </citation>
    <scope>NUCLEOTIDE SEQUENCE [LARGE SCALE GENOMIC DNA]</scope>
    <source>
        <strain evidence="4">Wuxi-XJTLU</strain>
    </source>
</reference>
<evidence type="ECO:0000259" key="3">
    <source>
        <dbReference type="PROSITE" id="PS01180"/>
    </source>
</evidence>